<dbReference type="PROSITE" id="PS51257">
    <property type="entry name" value="PROKAR_LIPOPROTEIN"/>
    <property type="match status" value="1"/>
</dbReference>
<keyword evidence="3" id="KW-1185">Reference proteome</keyword>
<feature type="signal peptide" evidence="1">
    <location>
        <begin position="1"/>
        <end position="24"/>
    </location>
</feature>
<evidence type="ECO:0008006" key="4">
    <source>
        <dbReference type="Google" id="ProtNLM"/>
    </source>
</evidence>
<feature type="chain" id="PRO_5045703100" description="Lipoprotein" evidence="1">
    <location>
        <begin position="25"/>
        <end position="784"/>
    </location>
</feature>
<dbReference type="EMBL" id="CP088155">
    <property type="protein sequence ID" value="WYM97176.1"/>
    <property type="molecule type" value="Genomic_DNA"/>
</dbReference>
<dbReference type="RefSeq" id="WP_405311475.1">
    <property type="nucleotide sequence ID" value="NZ_CP088155.1"/>
</dbReference>
<dbReference type="Proteomes" id="UP001622612">
    <property type="component" value="Chromosome"/>
</dbReference>
<proteinExistence type="predicted"/>
<evidence type="ECO:0000313" key="3">
    <source>
        <dbReference type="Proteomes" id="UP001622612"/>
    </source>
</evidence>
<gene>
    <name evidence="2" type="ORF">LQ356_03175</name>
</gene>
<sequence>MKLKNKLSILLTISPIMVSPLFLAASCKEKDKNNPQLKEFKDKLEKLQNNFDDFIGYVENSSVTNAKAISSSNEVKSIKNKIANKLNKLSKVDNAFLTEIQNASNAVIKKFKDALLTDLFNLNINFNNSKFWATFKEITEGNLDSNTQEKINSYYSTIKNLNYNELSDVKFDNSSEDKEILENIEEKLSAWNQLKDLVSEIGNKKIKEKLSTELNNGFAAQILNNNNDKMLKAFKNEYNKIKELSDNIASNQLVTQKFLFETFKKRLKNLYELSNIDIINLDKTVKERFDSLIEVFKNQFDVFDTNTKATFTKMITEFKSKISATTSTEDLDKFLERYLTLLEKETYKWMLESLDDIFLNENTEYGKIFKELNENINKSNNPWLKSYFDNTVKNLKSLQNKKDEVKWYDAMDEVAKLTSLIENVEVSKKTEDLRKILGIFEKNKVYDFELDPEIANLKLNIKETYEEAKKIYESPFSSKADIEKINKKLNDILLNETIKDELKKASFKQLLQKAKTKLLEKVDSAFDTFEAELKGKSNNPEKISEALKTLIQAQKSLYEKLLEAFEEPFIKIRLSEKDYPKVIETLEALSLLINDITIEVLQAAIQNKDSIKDGIKFLNEILTKEFIKKMLKKMTDFIANKGDILLSVIETIFTRLREVKELKGVSILEGVIKESIDFYQKYVRKTLIPNIANLNIESLTLDDLAKLEQELAPLVLEFQNMWSEHWRDLEQKFPGKGDELDKIGREWNALSGEMFSTMKSIFGQAVPLATAHMKFFNEIIKYLN</sequence>
<keyword evidence="1" id="KW-0732">Signal</keyword>
<evidence type="ECO:0000313" key="2">
    <source>
        <dbReference type="EMBL" id="WYM97176.1"/>
    </source>
</evidence>
<name>A0ABZ2TL53_9BACT</name>
<evidence type="ECO:0000256" key="1">
    <source>
        <dbReference type="SAM" id="SignalP"/>
    </source>
</evidence>
<protein>
    <recommendedName>
        <fullName evidence="4">Lipoprotein</fullName>
    </recommendedName>
</protein>
<accession>A0ABZ2TL53</accession>
<reference evidence="2" key="1">
    <citation type="submission" date="2021-11" db="EMBL/GenBank/DDBJ databases">
        <title>The first genome sequence of unculturable Mycoplasma faucium obtained by de novo assembly of metagenomic reads.</title>
        <authorList>
            <person name="Sabat A.J."/>
            <person name="Bathoorn E."/>
            <person name="Akkerboom V."/>
            <person name="Friedrich A.W."/>
        </authorList>
    </citation>
    <scope>NUCLEOTIDE SEQUENCE [LARGE SCALE GENOMIC DNA]</scope>
    <source>
        <strain evidence="2">UMCG-MFM1</strain>
    </source>
</reference>
<organism evidence="2 3">
    <name type="scientific">Metamycoplasma faucium</name>
    <dbReference type="NCBI Taxonomy" id="56142"/>
    <lineage>
        <taxon>Bacteria</taxon>
        <taxon>Bacillati</taxon>
        <taxon>Mycoplasmatota</taxon>
        <taxon>Mycoplasmoidales</taxon>
        <taxon>Metamycoplasmataceae</taxon>
        <taxon>Metamycoplasma</taxon>
    </lineage>
</organism>